<dbReference type="Pfam" id="PF11563">
    <property type="entry name" value="Protoglobin"/>
    <property type="match status" value="1"/>
</dbReference>
<protein>
    <recommendedName>
        <fullName evidence="2">Globin-sensor domain-containing protein</fullName>
    </recommendedName>
</protein>
<dbReference type="GO" id="GO:0020037">
    <property type="term" value="F:heme binding"/>
    <property type="evidence" value="ECO:0007669"/>
    <property type="project" value="InterPro"/>
</dbReference>
<keyword evidence="4" id="KW-1185">Reference proteome</keyword>
<comment type="caution">
    <text evidence="3">The sequence shown here is derived from an EMBL/GenBank/DDBJ whole genome shotgun (WGS) entry which is preliminary data.</text>
</comment>
<feature type="compositionally biased region" description="Basic and acidic residues" evidence="1">
    <location>
        <begin position="280"/>
        <end position="289"/>
    </location>
</feature>
<dbReference type="InterPro" id="IPR012292">
    <property type="entry name" value="Globin/Proto"/>
</dbReference>
<dbReference type="PANTHER" id="PTHR42071">
    <property type="entry name" value="PROTOGLOBIN DOMAIN-CONTAINING PROTEIN"/>
    <property type="match status" value="1"/>
</dbReference>
<dbReference type="Gene3D" id="1.10.490.10">
    <property type="entry name" value="Globins"/>
    <property type="match status" value="1"/>
</dbReference>
<dbReference type="InterPro" id="IPR009050">
    <property type="entry name" value="Globin-like_sf"/>
</dbReference>
<evidence type="ECO:0000259" key="2">
    <source>
        <dbReference type="Pfam" id="PF11563"/>
    </source>
</evidence>
<name>A0AA39L7F2_SARSR</name>
<dbReference type="Proteomes" id="UP001175261">
    <property type="component" value="Unassembled WGS sequence"/>
</dbReference>
<dbReference type="GO" id="GO:0019825">
    <property type="term" value="F:oxygen binding"/>
    <property type="evidence" value="ECO:0007669"/>
    <property type="project" value="InterPro"/>
</dbReference>
<dbReference type="EMBL" id="JAPDFR010000004">
    <property type="protein sequence ID" value="KAK0386897.1"/>
    <property type="molecule type" value="Genomic_DNA"/>
</dbReference>
<organism evidence="3 4">
    <name type="scientific">Sarocladium strictum</name>
    <name type="common">Black bundle disease fungus</name>
    <name type="synonym">Acremonium strictum</name>
    <dbReference type="NCBI Taxonomy" id="5046"/>
    <lineage>
        <taxon>Eukaryota</taxon>
        <taxon>Fungi</taxon>
        <taxon>Dikarya</taxon>
        <taxon>Ascomycota</taxon>
        <taxon>Pezizomycotina</taxon>
        <taxon>Sordariomycetes</taxon>
        <taxon>Hypocreomycetidae</taxon>
        <taxon>Hypocreales</taxon>
        <taxon>Sarocladiaceae</taxon>
        <taxon>Sarocladium</taxon>
    </lineage>
</organism>
<proteinExistence type="predicted"/>
<feature type="domain" description="Globin-sensor" evidence="2">
    <location>
        <begin position="20"/>
        <end position="197"/>
    </location>
</feature>
<sequence length="289" mass="32754">MSPPRNMMEVKREDLYTDLEARIRYLHSFIEFGSNDIEALKSGAKYIKQLIPAVVNIVYKKLLQYDITARAFTTRSTSFEGPIDDVPDENSPQILHRKMFLRAYLAKLCSDPTQMEFWEYLDKVGMMHVGLGRAHPLHIEYIHLGICLAFIQDLLTEAILSHPKLQMQRKIALVKAIGKVIWIQNDLMAKWHIEDGDDFKKSDKEFIIEREGFLHGKKVLDDSEEENDEGSRTPQPQSPSRIPRPMASGESVCPFSGMSTGATKKEHSPAEDAAPATATEPKERAPQSA</sequence>
<dbReference type="SUPFAM" id="SSF46458">
    <property type="entry name" value="Globin-like"/>
    <property type="match status" value="1"/>
</dbReference>
<dbReference type="InterPro" id="IPR044398">
    <property type="entry name" value="Globin-sensor_dom"/>
</dbReference>
<feature type="compositionally biased region" description="Low complexity" evidence="1">
    <location>
        <begin position="232"/>
        <end position="245"/>
    </location>
</feature>
<accession>A0AA39L7F2</accession>
<feature type="region of interest" description="Disordered" evidence="1">
    <location>
        <begin position="218"/>
        <end position="289"/>
    </location>
</feature>
<dbReference type="AlphaFoldDB" id="A0AA39L7F2"/>
<evidence type="ECO:0000313" key="4">
    <source>
        <dbReference type="Proteomes" id="UP001175261"/>
    </source>
</evidence>
<gene>
    <name evidence="3" type="ORF">NLU13_5210</name>
</gene>
<reference evidence="3" key="1">
    <citation type="submission" date="2022-10" db="EMBL/GenBank/DDBJ databases">
        <title>Determination and structural analysis of whole genome sequence of Sarocladium strictum F4-1.</title>
        <authorList>
            <person name="Hu L."/>
            <person name="Jiang Y."/>
        </authorList>
    </citation>
    <scope>NUCLEOTIDE SEQUENCE</scope>
    <source>
        <strain evidence="3">F4-1</strain>
    </source>
</reference>
<evidence type="ECO:0000256" key="1">
    <source>
        <dbReference type="SAM" id="MobiDB-lite"/>
    </source>
</evidence>
<dbReference type="PANTHER" id="PTHR42071:SF1">
    <property type="entry name" value="GLOBIN-SENSOR DOMAIN-CONTAINING PROTEIN"/>
    <property type="match status" value="1"/>
</dbReference>
<evidence type="ECO:0000313" key="3">
    <source>
        <dbReference type="EMBL" id="KAK0386897.1"/>
    </source>
</evidence>